<feature type="domain" description="CN hydrolase" evidence="1">
    <location>
        <begin position="1"/>
        <end position="300"/>
    </location>
</feature>
<sequence length="300" mass="33869">MRFAGAQIPVTRDLDRNVETIKTSIDWATKNKCDYLITPEGSLSGYMPDFDTYSGASYYLEDDIRNPDFNPKKVEPKEKRKFDDVENALMTIENYAGKNGVGLVLGTLYIENESQGKIKRNQQRYYSPDGMLLGTVNKRFLIRWDNVIAGHYSPLISMPNRKKTEVVKAVGMLCNDLWGGWWTGEENIGREAKRLGADILIHSSNGARGLDPIEDKIHDDFHTGCLAMITYSADMPIISVDNSIHMDGNEYHGETSSPSGAWYKEKLIDVPRTGTQHFHFDFTPKPQQTQFIDPAISFGS</sequence>
<evidence type="ECO:0000313" key="2">
    <source>
        <dbReference type="EMBL" id="SVA85795.1"/>
    </source>
</evidence>
<dbReference type="Pfam" id="PF00795">
    <property type="entry name" value="CN_hydrolase"/>
    <property type="match status" value="1"/>
</dbReference>
<proteinExistence type="predicted"/>
<evidence type="ECO:0000259" key="1">
    <source>
        <dbReference type="PROSITE" id="PS50263"/>
    </source>
</evidence>
<gene>
    <name evidence="2" type="ORF">METZ01_LOCUS138649</name>
</gene>
<accession>A0A381Z912</accession>
<dbReference type="Gene3D" id="3.60.110.10">
    <property type="entry name" value="Carbon-nitrogen hydrolase"/>
    <property type="match status" value="1"/>
</dbReference>
<dbReference type="CDD" id="cd07197">
    <property type="entry name" value="nitrilase"/>
    <property type="match status" value="1"/>
</dbReference>
<name>A0A381Z912_9ZZZZ</name>
<protein>
    <recommendedName>
        <fullName evidence="1">CN hydrolase domain-containing protein</fullName>
    </recommendedName>
</protein>
<dbReference type="SUPFAM" id="SSF56317">
    <property type="entry name" value="Carbon-nitrogen hydrolase"/>
    <property type="match status" value="1"/>
</dbReference>
<dbReference type="InterPro" id="IPR036526">
    <property type="entry name" value="C-N_Hydrolase_sf"/>
</dbReference>
<organism evidence="2">
    <name type="scientific">marine metagenome</name>
    <dbReference type="NCBI Taxonomy" id="408172"/>
    <lineage>
        <taxon>unclassified sequences</taxon>
        <taxon>metagenomes</taxon>
        <taxon>ecological metagenomes</taxon>
    </lineage>
</organism>
<dbReference type="EMBL" id="UINC01020427">
    <property type="protein sequence ID" value="SVA85795.1"/>
    <property type="molecule type" value="Genomic_DNA"/>
</dbReference>
<dbReference type="InterPro" id="IPR003010">
    <property type="entry name" value="C-N_Hydrolase"/>
</dbReference>
<dbReference type="AlphaFoldDB" id="A0A381Z912"/>
<reference evidence="2" key="1">
    <citation type="submission" date="2018-05" db="EMBL/GenBank/DDBJ databases">
        <authorList>
            <person name="Lanie J.A."/>
            <person name="Ng W.-L."/>
            <person name="Kazmierczak K.M."/>
            <person name="Andrzejewski T.M."/>
            <person name="Davidsen T.M."/>
            <person name="Wayne K.J."/>
            <person name="Tettelin H."/>
            <person name="Glass J.I."/>
            <person name="Rusch D."/>
            <person name="Podicherti R."/>
            <person name="Tsui H.-C.T."/>
            <person name="Winkler M.E."/>
        </authorList>
    </citation>
    <scope>NUCLEOTIDE SEQUENCE</scope>
</reference>
<dbReference type="PROSITE" id="PS50263">
    <property type="entry name" value="CN_HYDROLASE"/>
    <property type="match status" value="1"/>
</dbReference>